<gene>
    <name evidence="10" type="ORF">FSAL1345_LOCUS577</name>
</gene>
<dbReference type="SMART" id="SM00822">
    <property type="entry name" value="PKS_KR"/>
    <property type="match status" value="1"/>
</dbReference>
<dbReference type="InterPro" id="IPR051687">
    <property type="entry name" value="Peroxisomal_Beta-Oxidation"/>
</dbReference>
<comment type="similarity">
    <text evidence="3 8">Belongs to the short-chain dehydrogenases/reductases (SDR) family.</text>
</comment>
<protein>
    <recommendedName>
        <fullName evidence="9">Ketoreductase domain-containing protein</fullName>
    </recommendedName>
</protein>
<reference evidence="10" key="1">
    <citation type="submission" date="2021-01" db="EMBL/GenBank/DDBJ databases">
        <authorList>
            <person name="Corre E."/>
            <person name="Pelletier E."/>
            <person name="Niang G."/>
            <person name="Scheremetjew M."/>
            <person name="Finn R."/>
            <person name="Kale V."/>
            <person name="Holt S."/>
            <person name="Cochrane G."/>
            <person name="Meng A."/>
            <person name="Brown T."/>
            <person name="Cohen L."/>
        </authorList>
    </citation>
    <scope>NUCLEOTIDE SEQUENCE</scope>
</reference>
<evidence type="ECO:0000313" key="10">
    <source>
        <dbReference type="EMBL" id="CAE0317308.1"/>
    </source>
</evidence>
<keyword evidence="5" id="KW-0560">Oxidoreductase</keyword>
<dbReference type="InterPro" id="IPR057326">
    <property type="entry name" value="KR_dom"/>
</dbReference>
<dbReference type="GO" id="GO:0016491">
    <property type="term" value="F:oxidoreductase activity"/>
    <property type="evidence" value="ECO:0007669"/>
    <property type="project" value="UniProtKB-KW"/>
</dbReference>
<name>A0A7S3I950_9CILI</name>
<proteinExistence type="inferred from homology"/>
<dbReference type="Gene3D" id="1.10.287.4290">
    <property type="match status" value="1"/>
</dbReference>
<dbReference type="Pfam" id="PF00106">
    <property type="entry name" value="adh_short"/>
    <property type="match status" value="1"/>
</dbReference>
<dbReference type="EMBL" id="HBIF01000664">
    <property type="protein sequence ID" value="CAE0317308.1"/>
    <property type="molecule type" value="Transcribed_RNA"/>
</dbReference>
<keyword evidence="4" id="KW-0276">Fatty acid metabolism</keyword>
<dbReference type="GO" id="GO:0005777">
    <property type="term" value="C:peroxisome"/>
    <property type="evidence" value="ECO:0007669"/>
    <property type="project" value="UniProtKB-SubCell"/>
</dbReference>
<dbReference type="InterPro" id="IPR020904">
    <property type="entry name" value="Sc_DH/Rdtase_CS"/>
</dbReference>
<evidence type="ECO:0000256" key="1">
    <source>
        <dbReference type="ARBA" id="ARBA00004275"/>
    </source>
</evidence>
<evidence type="ECO:0000256" key="8">
    <source>
        <dbReference type="RuleBase" id="RU000363"/>
    </source>
</evidence>
<dbReference type="PANTHER" id="PTHR45024:SF2">
    <property type="entry name" value="SCP2 DOMAIN-CONTAINING PROTEIN"/>
    <property type="match status" value="1"/>
</dbReference>
<evidence type="ECO:0000256" key="2">
    <source>
        <dbReference type="ARBA" id="ARBA00005005"/>
    </source>
</evidence>
<keyword evidence="6" id="KW-0443">Lipid metabolism</keyword>
<evidence type="ECO:0000256" key="5">
    <source>
        <dbReference type="ARBA" id="ARBA00023002"/>
    </source>
</evidence>
<dbReference type="PANTHER" id="PTHR45024">
    <property type="entry name" value="DEHYDROGENASES, SHORT CHAIN"/>
    <property type="match status" value="1"/>
</dbReference>
<evidence type="ECO:0000256" key="6">
    <source>
        <dbReference type="ARBA" id="ARBA00023098"/>
    </source>
</evidence>
<dbReference type="Gene3D" id="3.40.50.720">
    <property type="entry name" value="NAD(P)-binding Rossmann-like Domain"/>
    <property type="match status" value="1"/>
</dbReference>
<sequence>MSEMLRFDGRVVVITGAGSGLGKAYALEFGKRGAKVVVNDLGGSRSGEGQSSKAADLVVEEITKAGGIAVANYDSVEFGDKVIETAIANFGRIDIVVNNAGILRDSSFLKMKEADWDLIMKIHLKGAFSVTKAAWPYMKKQKFGKVINTSSGSGLYGNFGQANYSSAKLGLHGMSQTLAKEGHKYNIRVNSIAPVAASRMTQDMFAPEILETLTPEKIVPLVVYLTHESCNENGAVFELAGGWVTRVRWQRARGVFFPETLTPEVLRDNWNQVNSFEEGADYPTSLTDSLQKVMKLIEGNKPKL</sequence>
<accession>A0A7S3I950</accession>
<keyword evidence="7" id="KW-0576">Peroxisome</keyword>
<dbReference type="AlphaFoldDB" id="A0A7S3I950"/>
<dbReference type="InterPro" id="IPR036291">
    <property type="entry name" value="NAD(P)-bd_dom_sf"/>
</dbReference>
<comment type="pathway">
    <text evidence="2">Lipid metabolism; fatty acid beta-oxidation.</text>
</comment>
<organism evidence="10">
    <name type="scientific">Fabrea salina</name>
    <dbReference type="NCBI Taxonomy" id="342563"/>
    <lineage>
        <taxon>Eukaryota</taxon>
        <taxon>Sar</taxon>
        <taxon>Alveolata</taxon>
        <taxon>Ciliophora</taxon>
        <taxon>Postciliodesmatophora</taxon>
        <taxon>Heterotrichea</taxon>
        <taxon>Heterotrichida</taxon>
        <taxon>Fabreidae</taxon>
        <taxon>Fabrea</taxon>
    </lineage>
</organism>
<evidence type="ECO:0000256" key="7">
    <source>
        <dbReference type="ARBA" id="ARBA00023140"/>
    </source>
</evidence>
<dbReference type="InterPro" id="IPR002347">
    <property type="entry name" value="SDR_fam"/>
</dbReference>
<evidence type="ECO:0000259" key="9">
    <source>
        <dbReference type="SMART" id="SM00822"/>
    </source>
</evidence>
<dbReference type="GO" id="GO:0006631">
    <property type="term" value="P:fatty acid metabolic process"/>
    <property type="evidence" value="ECO:0007669"/>
    <property type="project" value="UniProtKB-KW"/>
</dbReference>
<dbReference type="PROSITE" id="PS00061">
    <property type="entry name" value="ADH_SHORT"/>
    <property type="match status" value="1"/>
</dbReference>
<feature type="domain" description="Ketoreductase" evidence="9">
    <location>
        <begin position="10"/>
        <end position="203"/>
    </location>
</feature>
<dbReference type="PRINTS" id="PR00081">
    <property type="entry name" value="GDHRDH"/>
</dbReference>
<dbReference type="FunFam" id="3.40.50.720:FF:000185">
    <property type="entry name" value="peroxisomal multifunctional enzyme type 2"/>
    <property type="match status" value="1"/>
</dbReference>
<evidence type="ECO:0000256" key="3">
    <source>
        <dbReference type="ARBA" id="ARBA00006484"/>
    </source>
</evidence>
<dbReference type="CDD" id="cd05353">
    <property type="entry name" value="hydroxyacyl-CoA-like_DH_SDR_c-like"/>
    <property type="match status" value="1"/>
</dbReference>
<dbReference type="PRINTS" id="PR00080">
    <property type="entry name" value="SDRFAMILY"/>
</dbReference>
<dbReference type="SUPFAM" id="SSF51735">
    <property type="entry name" value="NAD(P)-binding Rossmann-fold domains"/>
    <property type="match status" value="1"/>
</dbReference>
<comment type="subcellular location">
    <subcellularLocation>
        <location evidence="1">Peroxisome</location>
    </subcellularLocation>
</comment>
<evidence type="ECO:0000256" key="4">
    <source>
        <dbReference type="ARBA" id="ARBA00022832"/>
    </source>
</evidence>